<dbReference type="Proteomes" id="UP000270219">
    <property type="component" value="Unassembled WGS sequence"/>
</dbReference>
<dbReference type="Pfam" id="PF02801">
    <property type="entry name" value="Ketoacyl-synt_C"/>
    <property type="match status" value="1"/>
</dbReference>
<evidence type="ECO:0000256" key="13">
    <source>
        <dbReference type="ARBA" id="ARBA00047659"/>
    </source>
</evidence>
<dbReference type="PIRSF" id="PIRSF000447">
    <property type="entry name" value="KAS_II"/>
    <property type="match status" value="1"/>
</dbReference>
<dbReference type="InterPro" id="IPR018201">
    <property type="entry name" value="Ketoacyl_synth_AS"/>
</dbReference>
<dbReference type="Gene3D" id="3.40.47.10">
    <property type="match status" value="1"/>
</dbReference>
<evidence type="ECO:0000256" key="15">
    <source>
        <dbReference type="PIRSR" id="PIRSR000447-1"/>
    </source>
</evidence>
<keyword evidence="7" id="KW-0276">Fatty acid metabolism</keyword>
<comment type="caution">
    <text evidence="18">The sequence shown here is derived from an EMBL/GenBank/DDBJ whole genome shotgun (WGS) entry which is preliminary data.</text>
</comment>
<evidence type="ECO:0000256" key="11">
    <source>
        <dbReference type="ARBA" id="ARBA00024006"/>
    </source>
</evidence>
<gene>
    <name evidence="18" type="primary">fabF</name>
    <name evidence="18" type="ORF">D8M04_09310</name>
</gene>
<dbReference type="UniPathway" id="UPA00094"/>
<dbReference type="InterPro" id="IPR014030">
    <property type="entry name" value="Ketoacyl_synth_N"/>
</dbReference>
<dbReference type="OrthoDB" id="9808669at2"/>
<dbReference type="InterPro" id="IPR014031">
    <property type="entry name" value="Ketoacyl_synth_C"/>
</dbReference>
<comment type="catalytic activity">
    <reaction evidence="12 14">
        <text>(9Z)-hexadecenoyl-[ACP] + malonyl-[ACP] + H(+) = 3-oxo-(11Z)-octadecenoyl-[ACP] + holo-[ACP] + CO2</text>
        <dbReference type="Rhea" id="RHEA:55040"/>
        <dbReference type="Rhea" id="RHEA-COMP:9623"/>
        <dbReference type="Rhea" id="RHEA-COMP:9685"/>
        <dbReference type="Rhea" id="RHEA-COMP:10800"/>
        <dbReference type="Rhea" id="RHEA-COMP:14074"/>
        <dbReference type="ChEBI" id="CHEBI:15378"/>
        <dbReference type="ChEBI" id="CHEBI:16526"/>
        <dbReference type="ChEBI" id="CHEBI:64479"/>
        <dbReference type="ChEBI" id="CHEBI:78449"/>
        <dbReference type="ChEBI" id="CHEBI:83989"/>
        <dbReference type="ChEBI" id="CHEBI:138538"/>
        <dbReference type="EC" id="2.3.1.179"/>
    </reaction>
</comment>
<reference evidence="18 19" key="1">
    <citation type="submission" date="2018-10" db="EMBL/GenBank/DDBJ databases">
        <title>Oceanobacillus sp. YLB-02 draft genome.</title>
        <authorList>
            <person name="Yu L."/>
        </authorList>
    </citation>
    <scope>NUCLEOTIDE SEQUENCE [LARGE SCALE GENOMIC DNA]</scope>
    <source>
        <strain evidence="18 19">YLB-02</strain>
    </source>
</reference>
<dbReference type="InterPro" id="IPR000794">
    <property type="entry name" value="Beta-ketoacyl_synthase"/>
</dbReference>
<dbReference type="InterPro" id="IPR020841">
    <property type="entry name" value="PKS_Beta-ketoAc_synthase_dom"/>
</dbReference>
<evidence type="ECO:0000256" key="16">
    <source>
        <dbReference type="RuleBase" id="RU003694"/>
    </source>
</evidence>
<evidence type="ECO:0000256" key="6">
    <source>
        <dbReference type="ARBA" id="ARBA00022679"/>
    </source>
</evidence>
<accession>A0A498D5S1</accession>
<evidence type="ECO:0000313" key="19">
    <source>
        <dbReference type="Proteomes" id="UP000270219"/>
    </source>
</evidence>
<evidence type="ECO:0000256" key="7">
    <source>
        <dbReference type="ARBA" id="ARBA00022832"/>
    </source>
</evidence>
<dbReference type="GO" id="GO:0006633">
    <property type="term" value="P:fatty acid biosynthetic process"/>
    <property type="evidence" value="ECO:0007669"/>
    <property type="project" value="UniProtKB-UniRule"/>
</dbReference>
<dbReference type="Pfam" id="PF00109">
    <property type="entry name" value="ketoacyl-synt"/>
    <property type="match status" value="1"/>
</dbReference>
<dbReference type="EMBL" id="RCHR01000003">
    <property type="protein sequence ID" value="RLL45058.1"/>
    <property type="molecule type" value="Genomic_DNA"/>
</dbReference>
<dbReference type="NCBIfam" id="TIGR03150">
    <property type="entry name" value="fabF"/>
    <property type="match status" value="1"/>
</dbReference>
<dbReference type="CDD" id="cd00834">
    <property type="entry name" value="KAS_I_II"/>
    <property type="match status" value="1"/>
</dbReference>
<dbReference type="PROSITE" id="PS52004">
    <property type="entry name" value="KS3_2"/>
    <property type="match status" value="1"/>
</dbReference>
<dbReference type="InterPro" id="IPR017568">
    <property type="entry name" value="3-oxoacyl-ACP_synth-2"/>
</dbReference>
<dbReference type="NCBIfam" id="NF005589">
    <property type="entry name" value="PRK07314.1"/>
    <property type="match status" value="1"/>
</dbReference>
<dbReference type="PROSITE" id="PS00606">
    <property type="entry name" value="KS3_1"/>
    <property type="match status" value="1"/>
</dbReference>
<keyword evidence="19" id="KW-1185">Reference proteome</keyword>
<comment type="catalytic activity">
    <reaction evidence="13 14">
        <text>a fatty acyl-[ACP] + malonyl-[ACP] + H(+) = a 3-oxoacyl-[ACP] + holo-[ACP] + CO2</text>
        <dbReference type="Rhea" id="RHEA:22836"/>
        <dbReference type="Rhea" id="RHEA-COMP:9623"/>
        <dbReference type="Rhea" id="RHEA-COMP:9685"/>
        <dbReference type="Rhea" id="RHEA-COMP:9916"/>
        <dbReference type="Rhea" id="RHEA-COMP:14125"/>
        <dbReference type="ChEBI" id="CHEBI:15378"/>
        <dbReference type="ChEBI" id="CHEBI:16526"/>
        <dbReference type="ChEBI" id="CHEBI:64479"/>
        <dbReference type="ChEBI" id="CHEBI:78449"/>
        <dbReference type="ChEBI" id="CHEBI:78776"/>
        <dbReference type="ChEBI" id="CHEBI:138651"/>
    </reaction>
</comment>
<dbReference type="PANTHER" id="PTHR11712:SF336">
    <property type="entry name" value="3-OXOACYL-[ACYL-CARRIER-PROTEIN] SYNTHASE, MITOCHONDRIAL"/>
    <property type="match status" value="1"/>
</dbReference>
<comment type="pathway">
    <text evidence="1 14">Lipid metabolism; fatty acid biosynthesis.</text>
</comment>
<comment type="function">
    <text evidence="11 14">Involved in the type II fatty acid elongation cycle. Catalyzes the elongation of a wide range of acyl-ACP by the addition of two carbons from malonyl-ACP to an acyl acceptor. Can efficiently catalyze the conversion of palmitoleoyl-ACP (cis-hexadec-9-enoyl-ACP) to cis-vaccenoyl-ACP (cis-octadec-11-enoyl-ACP), an essential step in the thermal regulation of fatty acid composition.</text>
</comment>
<keyword evidence="6 14" id="KW-0808">Transferase</keyword>
<evidence type="ECO:0000256" key="14">
    <source>
        <dbReference type="PIRNR" id="PIRNR000447"/>
    </source>
</evidence>
<dbReference type="InterPro" id="IPR016039">
    <property type="entry name" value="Thiolase-like"/>
</dbReference>
<protein>
    <recommendedName>
        <fullName evidence="4 14">3-oxoacyl-[acyl-carrier-protein] synthase 2</fullName>
        <ecNumber evidence="3 14">2.3.1.179</ecNumber>
    </recommendedName>
</protein>
<evidence type="ECO:0000256" key="1">
    <source>
        <dbReference type="ARBA" id="ARBA00005194"/>
    </source>
</evidence>
<comment type="similarity">
    <text evidence="2 14 16">Belongs to the thiolase-like superfamily. Beta-ketoacyl-ACP synthases family.</text>
</comment>
<sequence>MMNRRVVVTGLGAVTPIGNDVQTMWNHLLEGKSGIDFVTKVDKDLYPAKVAAEVKDFDPTDFMDKKDARKMDPFTQYAVAAAKMAVEDAKLTIDDSNAHSVGVWIGSGIGGMRTWEEQHTKLMEKGPGRVSPFFVPMMIPDMAAGQVSIQLGAKGINSCTVTACASGANSIGDAYKAVSRGDVDYIITGGTEAPISNMAFAGFSSAKALSTINDPKVASRPFDKNRDGFVMGEGAGILILEALDTALERGAHIYGEIVGYGATGDAYHITAPAENGEGAARAMQHALKDAGITPEDIDYINAHGTSTALNDKYETEAIKTVFGDHAHKLAVSSTKSMTGHMLGAAGGVEALISILSIYHNRIPATINYETPDPDCDLDYVPNEAREQEVNAVLSNSLGFGGHNVSLIFKKYNG</sequence>
<keyword evidence="5 14" id="KW-0444">Lipid biosynthesis</keyword>
<dbReference type="EC" id="2.3.1.179" evidence="3 14"/>
<dbReference type="FunFam" id="3.40.47.10:FF:000026">
    <property type="entry name" value="3-oxoacyl-[acyl-carrier-protein] synthase 2"/>
    <property type="match status" value="1"/>
</dbReference>
<keyword evidence="10 14" id="KW-0012">Acyltransferase</keyword>
<organism evidence="18 19">
    <name type="scientific">Oceanobacillus piezotolerans</name>
    <dbReference type="NCBI Taxonomy" id="2448030"/>
    <lineage>
        <taxon>Bacteria</taxon>
        <taxon>Bacillati</taxon>
        <taxon>Bacillota</taxon>
        <taxon>Bacilli</taxon>
        <taxon>Bacillales</taxon>
        <taxon>Bacillaceae</taxon>
        <taxon>Oceanobacillus</taxon>
    </lineage>
</organism>
<evidence type="ECO:0000256" key="5">
    <source>
        <dbReference type="ARBA" id="ARBA00022516"/>
    </source>
</evidence>
<dbReference type="RefSeq" id="WP_121522647.1">
    <property type="nucleotide sequence ID" value="NZ_RCHR01000003.1"/>
</dbReference>
<evidence type="ECO:0000256" key="4">
    <source>
        <dbReference type="ARBA" id="ARBA00014657"/>
    </source>
</evidence>
<keyword evidence="8" id="KW-0443">Lipid metabolism</keyword>
<dbReference type="SUPFAM" id="SSF53901">
    <property type="entry name" value="Thiolase-like"/>
    <property type="match status" value="1"/>
</dbReference>
<evidence type="ECO:0000313" key="18">
    <source>
        <dbReference type="EMBL" id="RLL45058.1"/>
    </source>
</evidence>
<dbReference type="GO" id="GO:0005829">
    <property type="term" value="C:cytosol"/>
    <property type="evidence" value="ECO:0007669"/>
    <property type="project" value="TreeGrafter"/>
</dbReference>
<evidence type="ECO:0000256" key="10">
    <source>
        <dbReference type="ARBA" id="ARBA00023315"/>
    </source>
</evidence>
<evidence type="ECO:0000259" key="17">
    <source>
        <dbReference type="PROSITE" id="PS52004"/>
    </source>
</evidence>
<feature type="active site" description="For beta-ketoacyl synthase activity" evidence="15">
    <location>
        <position position="164"/>
    </location>
</feature>
<name>A0A498D5S1_9BACI</name>
<dbReference type="GO" id="GO:0004315">
    <property type="term" value="F:3-oxoacyl-[acyl-carrier-protein] synthase activity"/>
    <property type="evidence" value="ECO:0007669"/>
    <property type="project" value="UniProtKB-UniRule"/>
</dbReference>
<dbReference type="AlphaFoldDB" id="A0A498D5S1"/>
<evidence type="ECO:0000256" key="8">
    <source>
        <dbReference type="ARBA" id="ARBA00023098"/>
    </source>
</evidence>
<keyword evidence="9 14" id="KW-0275">Fatty acid biosynthesis</keyword>
<evidence type="ECO:0000256" key="3">
    <source>
        <dbReference type="ARBA" id="ARBA00012356"/>
    </source>
</evidence>
<proteinExistence type="inferred from homology"/>
<dbReference type="PANTHER" id="PTHR11712">
    <property type="entry name" value="POLYKETIDE SYNTHASE-RELATED"/>
    <property type="match status" value="1"/>
</dbReference>
<dbReference type="NCBIfam" id="NF004970">
    <property type="entry name" value="PRK06333.1"/>
    <property type="match status" value="1"/>
</dbReference>
<evidence type="ECO:0000256" key="12">
    <source>
        <dbReference type="ARBA" id="ARBA00047318"/>
    </source>
</evidence>
<dbReference type="SMART" id="SM00825">
    <property type="entry name" value="PKS_KS"/>
    <property type="match status" value="1"/>
</dbReference>
<feature type="domain" description="Ketosynthase family 3 (KS3)" evidence="17">
    <location>
        <begin position="3"/>
        <end position="410"/>
    </location>
</feature>
<evidence type="ECO:0000256" key="2">
    <source>
        <dbReference type="ARBA" id="ARBA00008467"/>
    </source>
</evidence>
<evidence type="ECO:0000256" key="9">
    <source>
        <dbReference type="ARBA" id="ARBA00023160"/>
    </source>
</evidence>